<protein>
    <recommendedName>
        <fullName evidence="3">Secreted protein</fullName>
    </recommendedName>
</protein>
<comment type="caution">
    <text evidence="1">The sequence shown here is derived from an EMBL/GenBank/DDBJ whole genome shotgun (WGS) entry which is preliminary data.</text>
</comment>
<proteinExistence type="predicted"/>
<accession>A0ABU6XPM5</accession>
<evidence type="ECO:0008006" key="3">
    <source>
        <dbReference type="Google" id="ProtNLM"/>
    </source>
</evidence>
<evidence type="ECO:0000313" key="1">
    <source>
        <dbReference type="EMBL" id="MED6199987.1"/>
    </source>
</evidence>
<reference evidence="1 2" key="1">
    <citation type="journal article" date="2023" name="Plants (Basel)">
        <title>Bridging the Gap: Combining Genomics and Transcriptomics Approaches to Understand Stylosanthes scabra, an Orphan Legume from the Brazilian Caatinga.</title>
        <authorList>
            <person name="Ferreira-Neto J.R.C."/>
            <person name="da Silva M.D."/>
            <person name="Binneck E."/>
            <person name="de Melo N.F."/>
            <person name="da Silva R.H."/>
            <person name="de Melo A.L.T.M."/>
            <person name="Pandolfi V."/>
            <person name="Bustamante F.O."/>
            <person name="Brasileiro-Vidal A.C."/>
            <person name="Benko-Iseppon A.M."/>
        </authorList>
    </citation>
    <scope>NUCLEOTIDE SEQUENCE [LARGE SCALE GENOMIC DNA]</scope>
    <source>
        <tissue evidence="1">Leaves</tissue>
    </source>
</reference>
<keyword evidence="2" id="KW-1185">Reference proteome</keyword>
<organism evidence="1 2">
    <name type="scientific">Stylosanthes scabra</name>
    <dbReference type="NCBI Taxonomy" id="79078"/>
    <lineage>
        <taxon>Eukaryota</taxon>
        <taxon>Viridiplantae</taxon>
        <taxon>Streptophyta</taxon>
        <taxon>Embryophyta</taxon>
        <taxon>Tracheophyta</taxon>
        <taxon>Spermatophyta</taxon>
        <taxon>Magnoliopsida</taxon>
        <taxon>eudicotyledons</taxon>
        <taxon>Gunneridae</taxon>
        <taxon>Pentapetalae</taxon>
        <taxon>rosids</taxon>
        <taxon>fabids</taxon>
        <taxon>Fabales</taxon>
        <taxon>Fabaceae</taxon>
        <taxon>Papilionoideae</taxon>
        <taxon>50 kb inversion clade</taxon>
        <taxon>dalbergioids sensu lato</taxon>
        <taxon>Dalbergieae</taxon>
        <taxon>Pterocarpus clade</taxon>
        <taxon>Stylosanthes</taxon>
    </lineage>
</organism>
<name>A0ABU6XPM5_9FABA</name>
<dbReference type="EMBL" id="JASCZI010212645">
    <property type="protein sequence ID" value="MED6199987.1"/>
    <property type="molecule type" value="Genomic_DNA"/>
</dbReference>
<evidence type="ECO:0000313" key="2">
    <source>
        <dbReference type="Proteomes" id="UP001341840"/>
    </source>
</evidence>
<sequence length="117" mass="12836">MACCFRASSSALLMASEASAASRGVAGVVSFIEWYFFYSLLGSPTPALLVPRSWKIPTEGANVKVESLTVVQRTLKGGRDTRFGTRRCAFYDKPYGVAESYSREGVNVEVNNSRRPE</sequence>
<dbReference type="Proteomes" id="UP001341840">
    <property type="component" value="Unassembled WGS sequence"/>
</dbReference>
<gene>
    <name evidence="1" type="ORF">PIB30_080996</name>
</gene>